<dbReference type="AlphaFoldDB" id="H8KY57"/>
<evidence type="ECO:0000313" key="3">
    <source>
        <dbReference type="EMBL" id="AFD05795.1"/>
    </source>
</evidence>
<dbReference type="KEGG" id="scn:Solca_0670"/>
<keyword evidence="4" id="KW-1185">Reference proteome</keyword>
<dbReference type="EMBL" id="CP003349">
    <property type="protein sequence ID" value="AFD05795.1"/>
    <property type="molecule type" value="Genomic_DNA"/>
</dbReference>
<sequence length="286" mass="30373">MKSTHIEEKNSGKAFLITIGIYMVFLAICFWVRITNPYTPQEEEGEGGIVVNYGTSDVGMGTDYTSMDEPSISPNATNKQQEEKVEDIAPTKPTVSNQQEDALVTQDNEDASEVKTAPNKVVKTETKQPVTTTKSPTETAREQTPKVNANALYKGKKTQNGTGGGDGTGNEPGNQGKINGDPNSTNYDGNGGGGGGGVALNLSGRKFLSRPQITDDGQQNGKIAVEIVVDRDGNISSAKAGARGTTISNVALWKKCERAVLQCKLNAISSGPETQVGMVVITFRLE</sequence>
<reference evidence="3" key="1">
    <citation type="submission" date="2012-02" db="EMBL/GenBank/DDBJ databases">
        <title>The complete genome of Solitalea canadensis DSM 3403.</title>
        <authorList>
            <consortium name="US DOE Joint Genome Institute (JGI-PGF)"/>
            <person name="Lucas S."/>
            <person name="Copeland A."/>
            <person name="Lapidus A."/>
            <person name="Glavina del Rio T."/>
            <person name="Dalin E."/>
            <person name="Tice H."/>
            <person name="Bruce D."/>
            <person name="Goodwin L."/>
            <person name="Pitluck S."/>
            <person name="Peters L."/>
            <person name="Ovchinnikova G."/>
            <person name="Lu M."/>
            <person name="Kyrpides N."/>
            <person name="Mavromatis K."/>
            <person name="Ivanova N."/>
            <person name="Brettin T."/>
            <person name="Detter J.C."/>
            <person name="Han C."/>
            <person name="Larimer F."/>
            <person name="Land M."/>
            <person name="Hauser L."/>
            <person name="Markowitz V."/>
            <person name="Cheng J.-F."/>
            <person name="Hugenholtz P."/>
            <person name="Woyke T."/>
            <person name="Wu D."/>
            <person name="Spring S."/>
            <person name="Schroeder M."/>
            <person name="Kopitz M."/>
            <person name="Brambilla E."/>
            <person name="Klenk H.-P."/>
            <person name="Eisen J.A."/>
        </authorList>
    </citation>
    <scope>NUCLEOTIDE SEQUENCE</scope>
    <source>
        <strain evidence="3">DSM 3403</strain>
    </source>
</reference>
<feature type="compositionally biased region" description="Gly residues" evidence="1">
    <location>
        <begin position="161"/>
        <end position="170"/>
    </location>
</feature>
<proteinExistence type="predicted"/>
<evidence type="ECO:0000256" key="2">
    <source>
        <dbReference type="SAM" id="Phobius"/>
    </source>
</evidence>
<feature type="region of interest" description="Disordered" evidence="1">
    <location>
        <begin position="61"/>
        <end position="196"/>
    </location>
</feature>
<feature type="compositionally biased region" description="Basic and acidic residues" evidence="1">
    <location>
        <begin position="80"/>
        <end position="89"/>
    </location>
</feature>
<evidence type="ECO:0000256" key="1">
    <source>
        <dbReference type="SAM" id="MobiDB-lite"/>
    </source>
</evidence>
<accession>H8KY57</accession>
<keyword evidence="2" id="KW-0812">Transmembrane</keyword>
<dbReference type="RefSeq" id="WP_014679023.1">
    <property type="nucleotide sequence ID" value="NC_017770.1"/>
</dbReference>
<keyword evidence="2" id="KW-0472">Membrane</keyword>
<dbReference type="HOGENOM" id="CLU_082077_0_0_10"/>
<organism evidence="3 4">
    <name type="scientific">Solitalea canadensis (strain ATCC 29591 / DSM 3403 / JCM 21819 / LMG 8368 / NBRC 15130 / NCIMB 12057 / USAM 9D)</name>
    <name type="common">Flexibacter canadensis</name>
    <dbReference type="NCBI Taxonomy" id="929556"/>
    <lineage>
        <taxon>Bacteria</taxon>
        <taxon>Pseudomonadati</taxon>
        <taxon>Bacteroidota</taxon>
        <taxon>Sphingobacteriia</taxon>
        <taxon>Sphingobacteriales</taxon>
        <taxon>Sphingobacteriaceae</taxon>
        <taxon>Solitalea</taxon>
    </lineage>
</organism>
<feature type="compositionally biased region" description="Polar residues" evidence="1">
    <location>
        <begin position="127"/>
        <end position="138"/>
    </location>
</feature>
<gene>
    <name evidence="3" type="ordered locus">Solca_0670</name>
</gene>
<evidence type="ECO:0000313" key="4">
    <source>
        <dbReference type="Proteomes" id="UP000007590"/>
    </source>
</evidence>
<dbReference type="Proteomes" id="UP000007590">
    <property type="component" value="Chromosome"/>
</dbReference>
<dbReference type="OrthoDB" id="676306at2"/>
<evidence type="ECO:0008006" key="5">
    <source>
        <dbReference type="Google" id="ProtNLM"/>
    </source>
</evidence>
<dbReference type="STRING" id="929556.Solca_0670"/>
<protein>
    <recommendedName>
        <fullName evidence="5">Energy transducer TonB</fullName>
    </recommendedName>
</protein>
<dbReference type="eggNOG" id="COG0810">
    <property type="taxonomic scope" value="Bacteria"/>
</dbReference>
<feature type="transmembrane region" description="Helical" evidence="2">
    <location>
        <begin position="12"/>
        <end position="34"/>
    </location>
</feature>
<name>H8KY57_SOLCM</name>
<keyword evidence="2" id="KW-1133">Transmembrane helix</keyword>